<keyword evidence="2" id="KW-0067">ATP-binding</keyword>
<evidence type="ECO:0000313" key="5">
    <source>
        <dbReference type="Proteomes" id="UP000306630"/>
    </source>
</evidence>
<dbReference type="Gene3D" id="3.40.50.300">
    <property type="entry name" value="P-loop containing nucleotide triphosphate hydrolases"/>
    <property type="match status" value="1"/>
</dbReference>
<name>A0A4S2FPJ1_9BACT</name>
<dbReference type="GO" id="GO:0006355">
    <property type="term" value="P:regulation of DNA-templated transcription"/>
    <property type="evidence" value="ECO:0007669"/>
    <property type="project" value="InterPro"/>
</dbReference>
<dbReference type="GO" id="GO:0005524">
    <property type="term" value="F:ATP binding"/>
    <property type="evidence" value="ECO:0007669"/>
    <property type="project" value="UniProtKB-KW"/>
</dbReference>
<dbReference type="InterPro" id="IPR002078">
    <property type="entry name" value="Sigma_54_int"/>
</dbReference>
<keyword evidence="1" id="KW-0547">Nucleotide-binding</keyword>
<evidence type="ECO:0000256" key="1">
    <source>
        <dbReference type="ARBA" id="ARBA00022741"/>
    </source>
</evidence>
<dbReference type="Proteomes" id="UP000306630">
    <property type="component" value="Unassembled WGS sequence"/>
</dbReference>
<sequence>MFNTKPQSMAKILLVNRSPQNLAVALVRSGGHEPIEVLSFKHGLEVARDLPYDSIVVAEYKNSDGEAPEFMENLEKSGIHHRVIVHSDKCGYTEWNRVHRYKSFATYLQTAALDQTLLESIDLYLPGLRNRELLPGNLFQQHGEVADKIMCELGKVAPLDVNVTVSGESGLGKERIAKAVHERSARNRMPMSFVRHADMEIDPYCQTSCGECFLEKCFRENQGGTLALIDLPHFCRKGQAVLLNKMHDPECNVRLIATADKNLMKRKVEAGDFNSNLWFELSEGMIEIPPLRDCPDNIEWLAKKLLEHFCAKHNRPQLIITSDALMVLKAFAWPGNVMQLNTFLVRKASKCDSGVIDADDVLDLIEVEEVRHGESQLDRFVRVLKTSPSVTIAAKRLGKSVRTIYNWMKSYGVNSKGIPIANKSLQPSL</sequence>
<protein>
    <recommendedName>
        <fullName evidence="3">Sigma-54 factor interaction domain-containing protein</fullName>
    </recommendedName>
</protein>
<accession>A0A4S2FPJ1</accession>
<dbReference type="Gene3D" id="1.10.8.60">
    <property type="match status" value="1"/>
</dbReference>
<dbReference type="EMBL" id="SRYD01000054">
    <property type="protein sequence ID" value="TGY70988.1"/>
    <property type="molecule type" value="Genomic_DNA"/>
</dbReference>
<organism evidence="4 5">
    <name type="scientific">Muribaculum intestinale</name>
    <dbReference type="NCBI Taxonomy" id="1796646"/>
    <lineage>
        <taxon>Bacteria</taxon>
        <taxon>Pseudomonadati</taxon>
        <taxon>Bacteroidota</taxon>
        <taxon>Bacteroidia</taxon>
        <taxon>Bacteroidales</taxon>
        <taxon>Muribaculaceae</taxon>
        <taxon>Muribaculum</taxon>
    </lineage>
</organism>
<feature type="domain" description="Sigma-54 factor interaction" evidence="3">
    <location>
        <begin position="139"/>
        <end position="349"/>
    </location>
</feature>
<dbReference type="Pfam" id="PF14532">
    <property type="entry name" value="Sigma54_activ_2"/>
    <property type="match status" value="1"/>
</dbReference>
<gene>
    <name evidence="4" type="ORF">E5333_12000</name>
</gene>
<evidence type="ECO:0000256" key="2">
    <source>
        <dbReference type="ARBA" id="ARBA00022840"/>
    </source>
</evidence>
<dbReference type="InterPro" id="IPR027417">
    <property type="entry name" value="P-loop_NTPase"/>
</dbReference>
<proteinExistence type="predicted"/>
<reference evidence="4 5" key="1">
    <citation type="submission" date="2019-04" db="EMBL/GenBank/DDBJ databases">
        <title>Microbes associate with the intestines of laboratory mice.</title>
        <authorList>
            <person name="Navarre W."/>
            <person name="Wong E."/>
            <person name="Huang K."/>
            <person name="Tropini C."/>
            <person name="Ng K."/>
            <person name="Yu B."/>
        </authorList>
    </citation>
    <scope>NUCLEOTIDE SEQUENCE [LARGE SCALE GENOMIC DNA]</scope>
    <source>
        <strain evidence="4 5">NM06_A21</strain>
    </source>
</reference>
<dbReference type="AlphaFoldDB" id="A0A4S2FPJ1"/>
<evidence type="ECO:0000259" key="3">
    <source>
        <dbReference type="PROSITE" id="PS50045"/>
    </source>
</evidence>
<dbReference type="PROSITE" id="PS50045">
    <property type="entry name" value="SIGMA54_INTERACT_4"/>
    <property type="match status" value="1"/>
</dbReference>
<evidence type="ECO:0000313" key="4">
    <source>
        <dbReference type="EMBL" id="TGY70988.1"/>
    </source>
</evidence>
<dbReference type="InterPro" id="IPR058031">
    <property type="entry name" value="AAA_lid_NorR"/>
</dbReference>
<dbReference type="SUPFAM" id="SSF52540">
    <property type="entry name" value="P-loop containing nucleoside triphosphate hydrolases"/>
    <property type="match status" value="1"/>
</dbReference>
<dbReference type="Pfam" id="PF25601">
    <property type="entry name" value="AAA_lid_14"/>
    <property type="match status" value="1"/>
</dbReference>
<comment type="caution">
    <text evidence="4">The sequence shown here is derived from an EMBL/GenBank/DDBJ whole genome shotgun (WGS) entry which is preliminary data.</text>
</comment>
<dbReference type="PANTHER" id="PTHR32071">
    <property type="entry name" value="TRANSCRIPTIONAL REGULATORY PROTEIN"/>
    <property type="match status" value="1"/>
</dbReference>